<dbReference type="Gene3D" id="3.40.50.300">
    <property type="entry name" value="P-loop containing nucleotide triphosphate hydrolases"/>
    <property type="match status" value="1"/>
</dbReference>
<reference evidence="4 5" key="1">
    <citation type="submission" date="2015-06" db="EMBL/GenBank/DDBJ databases">
        <title>Draft genome assembly of filamentous brackish cyanobacterium Limnoraphis robusta strain CS-951.</title>
        <authorList>
            <person name="Willis A."/>
            <person name="Parks M."/>
            <person name="Burford M.A."/>
        </authorList>
    </citation>
    <scope>NUCLEOTIDE SEQUENCE [LARGE SCALE GENOMIC DNA]</scope>
    <source>
        <strain evidence="4 5">CS-951</strain>
    </source>
</reference>
<dbReference type="AlphaFoldDB" id="A0A0F5Y7K5"/>
<evidence type="ECO:0000313" key="4">
    <source>
        <dbReference type="EMBL" id="KKD34607.1"/>
    </source>
</evidence>
<organism evidence="4 5">
    <name type="scientific">Limnoraphis robusta CS-951</name>
    <dbReference type="NCBI Taxonomy" id="1637645"/>
    <lineage>
        <taxon>Bacteria</taxon>
        <taxon>Bacillati</taxon>
        <taxon>Cyanobacteriota</taxon>
        <taxon>Cyanophyceae</taxon>
        <taxon>Oscillatoriophycideae</taxon>
        <taxon>Oscillatoriales</taxon>
        <taxon>Sirenicapillariaceae</taxon>
        <taxon>Limnoraphis</taxon>
    </lineage>
</organism>
<keyword evidence="2" id="KW-0325">Glycoprotein</keyword>
<keyword evidence="1 4" id="KW-0808">Transferase</keyword>
<name>A0A0F5Y7K5_9CYAN</name>
<protein>
    <submittedName>
        <fullName evidence="4">Sulfotransferase</fullName>
    </submittedName>
</protein>
<dbReference type="PATRIC" id="fig|1637645.4.peg.3962"/>
<proteinExistence type="predicted"/>
<dbReference type="PANTHER" id="PTHR10605:SF56">
    <property type="entry name" value="BIFUNCTIONAL HEPARAN SULFATE N-DEACETYLASE_N-SULFOTRANSFERASE"/>
    <property type="match status" value="1"/>
</dbReference>
<accession>A0A0F5Y7K5</accession>
<comment type="caution">
    <text evidence="4">The sequence shown here is derived from an EMBL/GenBank/DDBJ whole genome shotgun (WGS) entry which is preliminary data.</text>
</comment>
<dbReference type="RefSeq" id="WP_046282278.1">
    <property type="nucleotide sequence ID" value="NZ_LATL02000200.1"/>
</dbReference>
<sequence length="299" mass="35261">MSKYPDLIIIGAMKCATSTLHKQLALQPGIFMSEPKEPYFFSNDEVYAKGIEWYLSLFKNASENDLCGESSTHYTKLPTYPQTIKRLYQHCPNAKFIYVMRHPIDRLISHYIHEWTMRVISVDINSAVDQHQELIDYSRYTMQLEPYFDTFGSDRVLPIFFERMLKYPQEELVRVCEFIGYSGQPQWDFELDAKNVSTQRLRESALRDFLTETPGLRELRRWFVPKGVRDWAKEFWTMKQKPKLAPEQIEKLEAIFDQDLAILGSWLGLELNCKNFKTVVRETERNWESVPNKSLSKSV</sequence>
<evidence type="ECO:0000256" key="2">
    <source>
        <dbReference type="ARBA" id="ARBA00023180"/>
    </source>
</evidence>
<dbReference type="GO" id="GO:0008146">
    <property type="term" value="F:sulfotransferase activity"/>
    <property type="evidence" value="ECO:0007669"/>
    <property type="project" value="InterPro"/>
</dbReference>
<dbReference type="Pfam" id="PF00685">
    <property type="entry name" value="Sulfotransfer_1"/>
    <property type="match status" value="1"/>
</dbReference>
<evidence type="ECO:0000313" key="5">
    <source>
        <dbReference type="Proteomes" id="UP000033607"/>
    </source>
</evidence>
<feature type="domain" description="Sulfotransferase" evidence="3">
    <location>
        <begin position="5"/>
        <end position="261"/>
    </location>
</feature>
<evidence type="ECO:0000259" key="3">
    <source>
        <dbReference type="Pfam" id="PF00685"/>
    </source>
</evidence>
<dbReference type="EMBL" id="LATL02000200">
    <property type="protein sequence ID" value="KKD34607.1"/>
    <property type="molecule type" value="Genomic_DNA"/>
</dbReference>
<gene>
    <name evidence="4" type="ORF">WN50_29950</name>
</gene>
<dbReference type="SUPFAM" id="SSF52540">
    <property type="entry name" value="P-loop containing nucleoside triphosphate hydrolases"/>
    <property type="match status" value="1"/>
</dbReference>
<dbReference type="PANTHER" id="PTHR10605">
    <property type="entry name" value="HEPARAN SULFATE SULFOTRANSFERASE"/>
    <property type="match status" value="1"/>
</dbReference>
<dbReference type="InterPro" id="IPR027417">
    <property type="entry name" value="P-loop_NTPase"/>
</dbReference>
<dbReference type="OrthoDB" id="9797480at2"/>
<dbReference type="InterPro" id="IPR000863">
    <property type="entry name" value="Sulfotransferase_dom"/>
</dbReference>
<dbReference type="Proteomes" id="UP000033607">
    <property type="component" value="Unassembled WGS sequence"/>
</dbReference>
<evidence type="ECO:0000256" key="1">
    <source>
        <dbReference type="ARBA" id="ARBA00022679"/>
    </source>
</evidence>
<dbReference type="InterPro" id="IPR037359">
    <property type="entry name" value="NST/OST"/>
</dbReference>